<dbReference type="OrthoDB" id="129527at2"/>
<sequence length="165" mass="17460">MGLALSVAACNSADVNESAAEAGSTEAVGELADNQFGDAVDAEGAISYASLLEQMESSDSVAVKVKGKVEAVCQAKGCWMNITADQANAEDMMVKFKDYGFFVPKDIAGREVIMEGYAFREVTPVDELQHLAKDAGKSQAEIDEITEPKVELKFLASGVLLLDAS</sequence>
<dbReference type="Pfam" id="PF16267">
    <property type="entry name" value="DUF4920"/>
    <property type="match status" value="1"/>
</dbReference>
<keyword evidence="2" id="KW-1185">Reference proteome</keyword>
<reference evidence="1 2" key="1">
    <citation type="submission" date="2017-10" db="EMBL/GenBank/DDBJ databases">
        <title>The draft genome sequence of Lewinella nigricans NBRC 102662.</title>
        <authorList>
            <person name="Wang K."/>
        </authorList>
    </citation>
    <scope>NUCLEOTIDE SEQUENCE [LARGE SCALE GENOMIC DNA]</scope>
    <source>
        <strain evidence="1 2">NBRC 102662</strain>
    </source>
</reference>
<evidence type="ECO:0000313" key="1">
    <source>
        <dbReference type="EMBL" id="PHN00984.1"/>
    </source>
</evidence>
<organism evidence="1 2">
    <name type="scientific">Flavilitoribacter nigricans (strain ATCC 23147 / DSM 23189 / NBRC 102662 / NCIMB 1420 / SS-2)</name>
    <name type="common">Lewinella nigricans</name>
    <dbReference type="NCBI Taxonomy" id="1122177"/>
    <lineage>
        <taxon>Bacteria</taxon>
        <taxon>Pseudomonadati</taxon>
        <taxon>Bacteroidota</taxon>
        <taxon>Saprospiria</taxon>
        <taxon>Saprospirales</taxon>
        <taxon>Lewinellaceae</taxon>
        <taxon>Flavilitoribacter</taxon>
    </lineage>
</organism>
<dbReference type="EMBL" id="PDUD01000067">
    <property type="protein sequence ID" value="PHN00984.1"/>
    <property type="molecule type" value="Genomic_DNA"/>
</dbReference>
<dbReference type="InterPro" id="IPR032577">
    <property type="entry name" value="DUF4920"/>
</dbReference>
<gene>
    <name evidence="1" type="ORF">CRP01_39550</name>
</gene>
<comment type="caution">
    <text evidence="1">The sequence shown here is derived from an EMBL/GenBank/DDBJ whole genome shotgun (WGS) entry which is preliminary data.</text>
</comment>
<protein>
    <submittedName>
        <fullName evidence="1">DUF4920 domain-containing protein</fullName>
    </submittedName>
</protein>
<evidence type="ECO:0000313" key="2">
    <source>
        <dbReference type="Proteomes" id="UP000223913"/>
    </source>
</evidence>
<dbReference type="AlphaFoldDB" id="A0A2D0MXJ9"/>
<dbReference type="Proteomes" id="UP000223913">
    <property type="component" value="Unassembled WGS sequence"/>
</dbReference>
<accession>A0A2D0MXJ9</accession>
<proteinExistence type="predicted"/>
<name>A0A2D0MXJ9_FLAN2</name>